<accession>A0ACC1MUL2</accession>
<comment type="caution">
    <text evidence="1">The sequence shown here is derived from an EMBL/GenBank/DDBJ whole genome shotgun (WGS) entry which is preliminary data.</text>
</comment>
<gene>
    <name evidence="1" type="ORF">NUW58_g9847</name>
</gene>
<dbReference type="EMBL" id="JAPDGR010003843">
    <property type="protein sequence ID" value="KAJ2969941.1"/>
    <property type="molecule type" value="Genomic_DNA"/>
</dbReference>
<evidence type="ECO:0000313" key="1">
    <source>
        <dbReference type="EMBL" id="KAJ2969941.1"/>
    </source>
</evidence>
<organism evidence="1 2">
    <name type="scientific">Xylaria curta</name>
    <dbReference type="NCBI Taxonomy" id="42375"/>
    <lineage>
        <taxon>Eukaryota</taxon>
        <taxon>Fungi</taxon>
        <taxon>Dikarya</taxon>
        <taxon>Ascomycota</taxon>
        <taxon>Pezizomycotina</taxon>
        <taxon>Sordariomycetes</taxon>
        <taxon>Xylariomycetidae</taxon>
        <taxon>Xylariales</taxon>
        <taxon>Xylariaceae</taxon>
        <taxon>Xylaria</taxon>
    </lineage>
</organism>
<name>A0ACC1MUL2_9PEZI</name>
<reference evidence="1" key="1">
    <citation type="submission" date="2022-10" db="EMBL/GenBank/DDBJ databases">
        <title>Genome Sequence of Xylaria curta.</title>
        <authorList>
            <person name="Buettner E."/>
        </authorList>
    </citation>
    <scope>NUCLEOTIDE SEQUENCE</scope>
    <source>
        <strain evidence="1">Babe10</strain>
    </source>
</reference>
<evidence type="ECO:0000313" key="2">
    <source>
        <dbReference type="Proteomes" id="UP001143856"/>
    </source>
</evidence>
<sequence length="314" mass="35309">MLPRAQPVDADAAQQQQHDETTARMNSIIHEIRTLYDANTPLFTKDAIRKVGEELERCRKDAVDGRSVTLQGINGVDYEVLVSLPPIQYTLSEEQHVGGSTWVIMYNSIEHLTTERNVRTFSPNTAYLPMIIATCTRRIKPHPEENELHASSTEELGKAFHEIEQKWKTSEYYDKLQAALATVKTPIVLDKVIGVALGPLIIRTLVNRRSIIQHALISAIESILLQRGVLSVSSGRYVQDPVYTQRDRDVLCSAGFTILDDPQAFLTLDDSSILVSINPDIPVKQIVADICRPSIIIWPRKYDSVYQPIFFEGG</sequence>
<protein>
    <submittedName>
        <fullName evidence="1">Uncharacterized protein</fullName>
    </submittedName>
</protein>
<proteinExistence type="predicted"/>
<dbReference type="Proteomes" id="UP001143856">
    <property type="component" value="Unassembled WGS sequence"/>
</dbReference>
<keyword evidence="2" id="KW-1185">Reference proteome</keyword>